<evidence type="ECO:0000313" key="2">
    <source>
        <dbReference type="Proteomes" id="UP000789570"/>
    </source>
</evidence>
<name>A0A9N8VPL6_9GLOM</name>
<dbReference type="OrthoDB" id="10492028at2759"/>
<comment type="caution">
    <text evidence="1">The sequence shown here is derived from an EMBL/GenBank/DDBJ whole genome shotgun (WGS) entry which is preliminary data.</text>
</comment>
<evidence type="ECO:0000313" key="1">
    <source>
        <dbReference type="EMBL" id="CAG8456353.1"/>
    </source>
</evidence>
<dbReference type="EMBL" id="CAJVPQ010000199">
    <property type="protein sequence ID" value="CAG8456353.1"/>
    <property type="molecule type" value="Genomic_DNA"/>
</dbReference>
<organism evidence="1 2">
    <name type="scientific">Funneliformis caledonium</name>
    <dbReference type="NCBI Taxonomy" id="1117310"/>
    <lineage>
        <taxon>Eukaryota</taxon>
        <taxon>Fungi</taxon>
        <taxon>Fungi incertae sedis</taxon>
        <taxon>Mucoromycota</taxon>
        <taxon>Glomeromycotina</taxon>
        <taxon>Glomeromycetes</taxon>
        <taxon>Glomerales</taxon>
        <taxon>Glomeraceae</taxon>
        <taxon>Funneliformis</taxon>
    </lineage>
</organism>
<reference evidence="1" key="1">
    <citation type="submission" date="2021-06" db="EMBL/GenBank/DDBJ databases">
        <authorList>
            <person name="Kallberg Y."/>
            <person name="Tangrot J."/>
            <person name="Rosling A."/>
        </authorList>
    </citation>
    <scope>NUCLEOTIDE SEQUENCE</scope>
    <source>
        <strain evidence="1">UK204</strain>
    </source>
</reference>
<proteinExistence type="predicted"/>
<gene>
    <name evidence="1" type="ORF">FCALED_LOCUS1518</name>
</gene>
<sequence>MGAYFQDYMSIFICNSQIKALGVLELAQHCRLFRLLMSLTNILIQIMNILKIANPAKCSEQDDESTKSDEGTIADSLMQNEDQRLSLKKYQSEIDFTQDEDQRLLLKKCQSKIDSTQDEIKNYH</sequence>
<keyword evidence="2" id="KW-1185">Reference proteome</keyword>
<dbReference type="AlphaFoldDB" id="A0A9N8VPL6"/>
<protein>
    <submittedName>
        <fullName evidence="1">15006_t:CDS:1</fullName>
    </submittedName>
</protein>
<dbReference type="Proteomes" id="UP000789570">
    <property type="component" value="Unassembled WGS sequence"/>
</dbReference>
<accession>A0A9N8VPL6</accession>